<feature type="region of interest" description="Disordered" evidence="1">
    <location>
        <begin position="72"/>
        <end position="400"/>
    </location>
</feature>
<feature type="compositionally biased region" description="Gly residues" evidence="1">
    <location>
        <begin position="323"/>
        <end position="338"/>
    </location>
</feature>
<evidence type="ECO:0000313" key="2">
    <source>
        <dbReference type="EMBL" id="CAA9544569.1"/>
    </source>
</evidence>
<feature type="compositionally biased region" description="Gly residues" evidence="1">
    <location>
        <begin position="124"/>
        <end position="134"/>
    </location>
</feature>
<proteinExistence type="predicted"/>
<reference evidence="2" key="1">
    <citation type="submission" date="2020-02" db="EMBL/GenBank/DDBJ databases">
        <authorList>
            <person name="Meier V. D."/>
        </authorList>
    </citation>
    <scope>NUCLEOTIDE SEQUENCE</scope>
    <source>
        <strain evidence="2">AVDCRST_MAG59</strain>
    </source>
</reference>
<feature type="compositionally biased region" description="Basic residues" evidence="1">
    <location>
        <begin position="342"/>
        <end position="354"/>
    </location>
</feature>
<evidence type="ECO:0000256" key="1">
    <source>
        <dbReference type="SAM" id="MobiDB-lite"/>
    </source>
</evidence>
<dbReference type="EMBL" id="CADCWF010000071">
    <property type="protein sequence ID" value="CAA9544569.1"/>
    <property type="molecule type" value="Genomic_DNA"/>
</dbReference>
<gene>
    <name evidence="2" type="ORF">AVDCRST_MAG59-1157</name>
</gene>
<feature type="compositionally biased region" description="Gly residues" evidence="1">
    <location>
        <begin position="104"/>
        <end position="113"/>
    </location>
</feature>
<feature type="compositionally biased region" description="Basic residues" evidence="1">
    <location>
        <begin position="135"/>
        <end position="149"/>
    </location>
</feature>
<feature type="compositionally biased region" description="Low complexity" evidence="1">
    <location>
        <begin position="88"/>
        <end position="103"/>
    </location>
</feature>
<sequence>GRDDERERPAPAGRRGDPPRYPPVQGALDRRVVREQRDRSGLVAPGHGVLLRLPRLYALAEMQPQLVALGRDRLPARPAGPGAGPGRPGVAAPDVRGARPVGRAGPGVPGRGPGQRAPLPRPGGAAGGAGGGGRRGGRAPRRAAGRGLHRGVPGAPVVHGAVPQVLGAQLRLDPEPVPAGDAGRRPPPVGRARLQGPQGREGPVDLGAHDPQGAGPGDGRAGRGGRWLPPGARLRRVPARGPRREAPADGGAAAAGRLSGALPRGSRPCGCLGDPGRGAAAAAGGRRGVARRRDPAPPRPRLPDPAARPAARTLSRARASWGRAGGEAGRAAGVGGGECRVRCRGGARDRRRVRPGLPAQLQDHGGRSAGVARDDPAAGPAGAGGRRGRGGGGGSGPGGV</sequence>
<feature type="non-terminal residue" evidence="2">
    <location>
        <position position="400"/>
    </location>
</feature>
<organism evidence="2">
    <name type="scientific">uncultured Thermomicrobiales bacterium</name>
    <dbReference type="NCBI Taxonomy" id="1645740"/>
    <lineage>
        <taxon>Bacteria</taxon>
        <taxon>Pseudomonadati</taxon>
        <taxon>Thermomicrobiota</taxon>
        <taxon>Thermomicrobia</taxon>
        <taxon>Thermomicrobiales</taxon>
        <taxon>environmental samples</taxon>
    </lineage>
</organism>
<feature type="compositionally biased region" description="Basic and acidic residues" evidence="1">
    <location>
        <begin position="1"/>
        <end position="18"/>
    </location>
</feature>
<dbReference type="AlphaFoldDB" id="A0A6J4UDF3"/>
<feature type="region of interest" description="Disordered" evidence="1">
    <location>
        <begin position="1"/>
        <end position="31"/>
    </location>
</feature>
<feature type="compositionally biased region" description="Low complexity" evidence="1">
    <location>
        <begin position="150"/>
        <end position="165"/>
    </location>
</feature>
<name>A0A6J4UDF3_9BACT</name>
<protein>
    <submittedName>
        <fullName evidence="2">Uncharacterized protein</fullName>
    </submittedName>
</protein>
<accession>A0A6J4UDF3</accession>
<feature type="non-terminal residue" evidence="2">
    <location>
        <position position="1"/>
    </location>
</feature>
<feature type="compositionally biased region" description="Low complexity" evidence="1">
    <location>
        <begin position="304"/>
        <end position="322"/>
    </location>
</feature>
<feature type="compositionally biased region" description="Low complexity" evidence="1">
    <location>
        <begin position="248"/>
        <end position="265"/>
    </location>
</feature>
<feature type="compositionally biased region" description="Gly residues" evidence="1">
    <location>
        <begin position="214"/>
        <end position="225"/>
    </location>
</feature>
<feature type="compositionally biased region" description="Gly residues" evidence="1">
    <location>
        <begin position="381"/>
        <end position="400"/>
    </location>
</feature>